<evidence type="ECO:0000256" key="1">
    <source>
        <dbReference type="SAM" id="MobiDB-lite"/>
    </source>
</evidence>
<protein>
    <submittedName>
        <fullName evidence="2">Uncharacterized protein</fullName>
    </submittedName>
</protein>
<dbReference type="GO" id="GO:0009535">
    <property type="term" value="C:chloroplast thylakoid membrane"/>
    <property type="evidence" value="ECO:0007669"/>
    <property type="project" value="InterPro"/>
</dbReference>
<organism evidence="2 3">
    <name type="scientific">Chloropicon primus</name>
    <dbReference type="NCBI Taxonomy" id="1764295"/>
    <lineage>
        <taxon>Eukaryota</taxon>
        <taxon>Viridiplantae</taxon>
        <taxon>Chlorophyta</taxon>
        <taxon>Chloropicophyceae</taxon>
        <taxon>Chloropicales</taxon>
        <taxon>Chloropicaceae</taxon>
        <taxon>Chloropicon</taxon>
    </lineage>
</organism>
<accession>A0A5B8MI41</accession>
<evidence type="ECO:0000313" key="3">
    <source>
        <dbReference type="Proteomes" id="UP000316726"/>
    </source>
</evidence>
<gene>
    <name evidence="2" type="ORF">A3770_04p28160</name>
</gene>
<reference evidence="2 3" key="1">
    <citation type="submission" date="2018-07" db="EMBL/GenBank/DDBJ databases">
        <title>The complete nuclear genome of the prasinophyte Chloropicon primus (CCMP1205).</title>
        <authorList>
            <person name="Pombert J.-F."/>
            <person name="Otis C."/>
            <person name="Turmel M."/>
            <person name="Lemieux C."/>
        </authorList>
    </citation>
    <scope>NUCLEOTIDE SEQUENCE [LARGE SCALE GENOMIC DNA]</scope>
    <source>
        <strain evidence="2 3">CCMP1205</strain>
    </source>
</reference>
<name>A0A5B8MI41_9CHLO</name>
<dbReference type="AlphaFoldDB" id="A0A5B8MI41"/>
<dbReference type="InterPro" id="IPR039987">
    <property type="entry name" value="PGRL1"/>
</dbReference>
<dbReference type="OrthoDB" id="567232at2759"/>
<dbReference type="EMBL" id="CP031037">
    <property type="protein sequence ID" value="QDZ20298.1"/>
    <property type="molecule type" value="Genomic_DNA"/>
</dbReference>
<keyword evidence="3" id="KW-1185">Reference proteome</keyword>
<proteinExistence type="predicted"/>
<evidence type="ECO:0000313" key="2">
    <source>
        <dbReference type="EMBL" id="QDZ20298.1"/>
    </source>
</evidence>
<feature type="region of interest" description="Disordered" evidence="1">
    <location>
        <begin position="1"/>
        <end position="33"/>
    </location>
</feature>
<dbReference type="GO" id="GO:0009773">
    <property type="term" value="P:photosynthetic electron transport in photosystem I"/>
    <property type="evidence" value="ECO:0007669"/>
    <property type="project" value="InterPro"/>
</dbReference>
<dbReference type="PANTHER" id="PTHR31032">
    <property type="entry name" value="PGR5-LIKE PROTEIN 1B, CHLOROPLASTIC"/>
    <property type="match status" value="1"/>
</dbReference>
<sequence length="261" mass="28907">MRRCRVPTLGEWSGGPATRTEGRHARSRSAGPSPRVVVANALEGQRCHFVPGPLDSLHGARTEDVEILYTQAKEAYFSGIPILSDDDFDNIESLLRYEKSSLVSKGPRCSLRGLNIYSDASLDKGQTFLLASFWSFLSVLSYGCAARSLPGMLHAEAFDTLNVVVGLGFFSAFFRCLLNVLKGNEVAVKGNCPNCGEEVYAFADFKDVEEEECETECLCHMCRRPLVYRITKHKGIIRPIANGEWAYGKIYSKSIAEDYSP</sequence>
<dbReference type="GO" id="GO:0016730">
    <property type="term" value="F:oxidoreductase activity, acting on iron-sulfur proteins as donors"/>
    <property type="evidence" value="ECO:0007669"/>
    <property type="project" value="InterPro"/>
</dbReference>
<dbReference type="Proteomes" id="UP000316726">
    <property type="component" value="Chromosome 4"/>
</dbReference>
<dbReference type="PANTHER" id="PTHR31032:SF2">
    <property type="entry name" value="PGR5-LIKE A PROTEIN"/>
    <property type="match status" value="1"/>
</dbReference>